<evidence type="ECO:0000256" key="2">
    <source>
        <dbReference type="ARBA" id="ARBA00008479"/>
    </source>
</evidence>
<comment type="caution">
    <text evidence="5">The sequence shown here is derived from an EMBL/GenBank/DDBJ whole genome shotgun (WGS) entry which is preliminary data.</text>
</comment>
<dbReference type="GO" id="GO:0005730">
    <property type="term" value="C:nucleolus"/>
    <property type="evidence" value="ECO:0007669"/>
    <property type="project" value="UniProtKB-SubCell"/>
</dbReference>
<evidence type="ECO:0000313" key="6">
    <source>
        <dbReference type="Proteomes" id="UP001458880"/>
    </source>
</evidence>
<keyword evidence="4" id="KW-0539">Nucleus</keyword>
<gene>
    <name evidence="5" type="ORF">QE152_g15779</name>
</gene>
<evidence type="ECO:0000256" key="4">
    <source>
        <dbReference type="ARBA" id="ARBA00023242"/>
    </source>
</evidence>
<dbReference type="Pfam" id="PF09420">
    <property type="entry name" value="Nop16"/>
    <property type="match status" value="1"/>
</dbReference>
<dbReference type="EMBL" id="JASPKY010000158">
    <property type="protein sequence ID" value="KAK9729705.1"/>
    <property type="molecule type" value="Genomic_DNA"/>
</dbReference>
<proteinExistence type="inferred from homology"/>
<dbReference type="PANTHER" id="PTHR13243:SF1">
    <property type="entry name" value="NUCLEOLAR PROTEIN 16"/>
    <property type="match status" value="1"/>
</dbReference>
<dbReference type="InterPro" id="IPR019002">
    <property type="entry name" value="Ribosome_biogenesis_Nop16"/>
</dbReference>
<comment type="subcellular location">
    <subcellularLocation>
        <location evidence="1">Nucleus</location>
        <location evidence="1">Nucleolus</location>
    </subcellularLocation>
</comment>
<evidence type="ECO:0000313" key="5">
    <source>
        <dbReference type="EMBL" id="KAK9729705.1"/>
    </source>
</evidence>
<sequence>MTKLRKQRRKKVYRHNVNRKRLRNKLRKVGNIECKEIKQAWDRNKSVQTNLKEMGLSYDPNRTIKIPNSKKQLKTKIISNSNEWTEEEIQEVEFSKKHVAEELEEDAKSPRVKLFRLPKGQVEWITYLMDKYGNDFKAMVRDKRNYNQETWKQLRAKIKRFKSIPEQYSEYLKNKNPLELANQAETICNSDSD</sequence>
<accession>A0AAW1L8D2</accession>
<dbReference type="GO" id="GO:0042273">
    <property type="term" value="P:ribosomal large subunit biogenesis"/>
    <property type="evidence" value="ECO:0007669"/>
    <property type="project" value="TreeGrafter"/>
</dbReference>
<protein>
    <recommendedName>
        <fullName evidence="3">Nucleolar protein 16</fullName>
    </recommendedName>
</protein>
<organism evidence="5 6">
    <name type="scientific">Popillia japonica</name>
    <name type="common">Japanese beetle</name>
    <dbReference type="NCBI Taxonomy" id="7064"/>
    <lineage>
        <taxon>Eukaryota</taxon>
        <taxon>Metazoa</taxon>
        <taxon>Ecdysozoa</taxon>
        <taxon>Arthropoda</taxon>
        <taxon>Hexapoda</taxon>
        <taxon>Insecta</taxon>
        <taxon>Pterygota</taxon>
        <taxon>Neoptera</taxon>
        <taxon>Endopterygota</taxon>
        <taxon>Coleoptera</taxon>
        <taxon>Polyphaga</taxon>
        <taxon>Scarabaeiformia</taxon>
        <taxon>Scarabaeidae</taxon>
        <taxon>Rutelinae</taxon>
        <taxon>Popillia</taxon>
    </lineage>
</organism>
<keyword evidence="6" id="KW-1185">Reference proteome</keyword>
<dbReference type="AlphaFoldDB" id="A0AAW1L8D2"/>
<dbReference type="Proteomes" id="UP001458880">
    <property type="component" value="Unassembled WGS sequence"/>
</dbReference>
<reference evidence="5 6" key="1">
    <citation type="journal article" date="2024" name="BMC Genomics">
        <title>De novo assembly and annotation of Popillia japonica's genome with initial clues to its potential as an invasive pest.</title>
        <authorList>
            <person name="Cucini C."/>
            <person name="Boschi S."/>
            <person name="Funari R."/>
            <person name="Cardaioli E."/>
            <person name="Iannotti N."/>
            <person name="Marturano G."/>
            <person name="Paoli F."/>
            <person name="Bruttini M."/>
            <person name="Carapelli A."/>
            <person name="Frati F."/>
            <person name="Nardi F."/>
        </authorList>
    </citation>
    <scope>NUCLEOTIDE SEQUENCE [LARGE SCALE GENOMIC DNA]</scope>
    <source>
        <strain evidence="5">DMR45628</strain>
    </source>
</reference>
<evidence type="ECO:0000256" key="1">
    <source>
        <dbReference type="ARBA" id="ARBA00004604"/>
    </source>
</evidence>
<comment type="similarity">
    <text evidence="2">Belongs to the NOP16 family.</text>
</comment>
<name>A0AAW1L8D2_POPJA</name>
<evidence type="ECO:0000256" key="3">
    <source>
        <dbReference type="ARBA" id="ARBA00015522"/>
    </source>
</evidence>
<dbReference type="PANTHER" id="PTHR13243">
    <property type="entry name" value="HSPC111 PROTEIN-RELATED"/>
    <property type="match status" value="1"/>
</dbReference>